<evidence type="ECO:0000313" key="5">
    <source>
        <dbReference type="EMBL" id="MFD2234650.1"/>
    </source>
</evidence>
<dbReference type="EMBL" id="JBHUIY010000025">
    <property type="protein sequence ID" value="MFD2234650.1"/>
    <property type="molecule type" value="Genomic_DNA"/>
</dbReference>
<keyword evidence="1" id="KW-0547">Nucleotide-binding</keyword>
<gene>
    <name evidence="5" type="ORF">ACFSNB_12625</name>
</gene>
<evidence type="ECO:0000256" key="3">
    <source>
        <dbReference type="ARBA" id="ARBA00024484"/>
    </source>
</evidence>
<dbReference type="RefSeq" id="WP_377317075.1">
    <property type="nucleotide sequence ID" value="NZ_JBHUIY010000025.1"/>
</dbReference>
<accession>A0ABW5CBK9</accession>
<proteinExistence type="predicted"/>
<dbReference type="SUPFAM" id="SSF56801">
    <property type="entry name" value="Acetyl-CoA synthetase-like"/>
    <property type="match status" value="1"/>
</dbReference>
<organism evidence="5 6">
    <name type="scientific">Phaeospirillum tilakii</name>
    <dbReference type="NCBI Taxonomy" id="741673"/>
    <lineage>
        <taxon>Bacteria</taxon>
        <taxon>Pseudomonadati</taxon>
        <taxon>Pseudomonadota</taxon>
        <taxon>Alphaproteobacteria</taxon>
        <taxon>Rhodospirillales</taxon>
        <taxon>Rhodospirillaceae</taxon>
        <taxon>Phaeospirillum</taxon>
    </lineage>
</organism>
<dbReference type="Gene3D" id="3.40.50.12780">
    <property type="entry name" value="N-terminal domain of ligase-like"/>
    <property type="match status" value="1"/>
</dbReference>
<reference evidence="6" key="1">
    <citation type="journal article" date="2019" name="Int. J. Syst. Evol. Microbiol.">
        <title>The Global Catalogue of Microorganisms (GCM) 10K type strain sequencing project: providing services to taxonomists for standard genome sequencing and annotation.</title>
        <authorList>
            <consortium name="The Broad Institute Genomics Platform"/>
            <consortium name="The Broad Institute Genome Sequencing Center for Infectious Disease"/>
            <person name="Wu L."/>
            <person name="Ma J."/>
        </authorList>
    </citation>
    <scope>NUCLEOTIDE SEQUENCE [LARGE SCALE GENOMIC DNA]</scope>
    <source>
        <strain evidence="6">KCTC 15012</strain>
    </source>
</reference>
<dbReference type="Pfam" id="PF23562">
    <property type="entry name" value="AMP-binding_C_3"/>
    <property type="match status" value="1"/>
</dbReference>
<dbReference type="Gene3D" id="3.30.300.30">
    <property type="match status" value="1"/>
</dbReference>
<evidence type="ECO:0000259" key="4">
    <source>
        <dbReference type="Pfam" id="PF00501"/>
    </source>
</evidence>
<comment type="caution">
    <text evidence="5">The sequence shown here is derived from an EMBL/GenBank/DDBJ whole genome shotgun (WGS) entry which is preliminary data.</text>
</comment>
<dbReference type="PANTHER" id="PTHR43272">
    <property type="entry name" value="LONG-CHAIN-FATTY-ACID--COA LIGASE"/>
    <property type="match status" value="1"/>
</dbReference>
<evidence type="ECO:0000256" key="2">
    <source>
        <dbReference type="ARBA" id="ARBA00022840"/>
    </source>
</evidence>
<dbReference type="PANTHER" id="PTHR43272:SF33">
    <property type="entry name" value="AMP-BINDING DOMAIN-CONTAINING PROTEIN-RELATED"/>
    <property type="match status" value="1"/>
</dbReference>
<evidence type="ECO:0000256" key="1">
    <source>
        <dbReference type="ARBA" id="ARBA00022741"/>
    </source>
</evidence>
<sequence length="613" mass="66240">MEDIRAWTSLPGMFFDQAERLGEKPFLVARRQGEWRARSWRATAEQVLALAAGLSALGVGPGDRVALIAENRPEWAIADLAIMTVGAITVPAYTTNTVADHAHILANSGARLAIVSSTALAMRVLAAAAEVPARPDVILIDSPFAEAPPGITRHLWDEVLGRGRAEGDFAALRAGVRALTRRHTACIIHTSGTGGVPKGVMQSHGSILHNCAGAARLVHDLNRGIDQDEVFLSFLPLSHAYEHTAGLYLPIAIGASIHCADSIEQLAANMLEVRPTIMTAVPRLYETMRSRILKGLAKSGQAKRSLFSAALRLGGRRLDQRGRLGPLDAIADRVLDRLVRRKVHERFGGRLKAFVSGGAPLSPEVGRFFLSLGVRILQGYGQTEAAPVISVNRPGQERPDTVGPALDDVELRIADDGEILVRGELVMQGYWQDPVSTATAIDAEGWLHTGDIGVIEADGCLRITDRKKDIIVNSGGDNVSPQRIETLLTLQPGIAQAMVHGDRRPHLVALIVPEPDRVAHALGSRPGGVVIEHPSLKAEIAMAVEQVNARLAPVERIRRFAVLAEPFSVENGLLTPTMKIRRHLIRESHAEILDGMYEDRATARAARSRVDAM</sequence>
<dbReference type="InterPro" id="IPR000873">
    <property type="entry name" value="AMP-dep_synth/lig_dom"/>
</dbReference>
<protein>
    <submittedName>
        <fullName evidence="5">AMP-dependent synthetase/ligase</fullName>
    </submittedName>
</protein>
<dbReference type="InterPro" id="IPR045851">
    <property type="entry name" value="AMP-bd_C_sf"/>
</dbReference>
<dbReference type="Proteomes" id="UP001597296">
    <property type="component" value="Unassembled WGS sequence"/>
</dbReference>
<keyword evidence="6" id="KW-1185">Reference proteome</keyword>
<dbReference type="CDD" id="cd05907">
    <property type="entry name" value="VL_LC_FACS_like"/>
    <property type="match status" value="1"/>
</dbReference>
<dbReference type="Pfam" id="PF00501">
    <property type="entry name" value="AMP-binding"/>
    <property type="match status" value="1"/>
</dbReference>
<dbReference type="InterPro" id="IPR042099">
    <property type="entry name" value="ANL_N_sf"/>
</dbReference>
<name>A0ABW5CBK9_9PROT</name>
<keyword evidence="2" id="KW-0067">ATP-binding</keyword>
<comment type="catalytic activity">
    <reaction evidence="3">
        <text>a long-chain fatty acid + ATP + CoA = a long-chain fatty acyl-CoA + AMP + diphosphate</text>
        <dbReference type="Rhea" id="RHEA:15421"/>
        <dbReference type="ChEBI" id="CHEBI:30616"/>
        <dbReference type="ChEBI" id="CHEBI:33019"/>
        <dbReference type="ChEBI" id="CHEBI:57287"/>
        <dbReference type="ChEBI" id="CHEBI:57560"/>
        <dbReference type="ChEBI" id="CHEBI:83139"/>
        <dbReference type="ChEBI" id="CHEBI:456215"/>
        <dbReference type="EC" id="6.2.1.3"/>
    </reaction>
    <physiologicalReaction direction="left-to-right" evidence="3">
        <dbReference type="Rhea" id="RHEA:15422"/>
    </physiologicalReaction>
</comment>
<feature type="domain" description="AMP-dependent synthetase/ligase" evidence="4">
    <location>
        <begin position="14"/>
        <end position="431"/>
    </location>
</feature>
<evidence type="ECO:0000313" key="6">
    <source>
        <dbReference type="Proteomes" id="UP001597296"/>
    </source>
</evidence>